<comment type="caution">
    <text evidence="3">The sequence shown here is derived from an EMBL/GenBank/DDBJ whole genome shotgun (WGS) entry which is preliminary data.</text>
</comment>
<dbReference type="GeneID" id="81423937"/>
<dbReference type="PANTHER" id="PTHR10098">
    <property type="entry name" value="RAPSYN-RELATED"/>
    <property type="match status" value="1"/>
</dbReference>
<gene>
    <name evidence="3" type="ORF">N7482_002636</name>
</gene>
<dbReference type="PANTHER" id="PTHR10098:SF108">
    <property type="entry name" value="TETRATRICOPEPTIDE REPEAT PROTEIN 28"/>
    <property type="match status" value="1"/>
</dbReference>
<organism evidence="3 4">
    <name type="scientific">Penicillium canariense</name>
    <dbReference type="NCBI Taxonomy" id="189055"/>
    <lineage>
        <taxon>Eukaryota</taxon>
        <taxon>Fungi</taxon>
        <taxon>Dikarya</taxon>
        <taxon>Ascomycota</taxon>
        <taxon>Pezizomycotina</taxon>
        <taxon>Eurotiomycetes</taxon>
        <taxon>Eurotiomycetidae</taxon>
        <taxon>Eurotiales</taxon>
        <taxon>Aspergillaceae</taxon>
        <taxon>Penicillium</taxon>
    </lineage>
</organism>
<reference evidence="3" key="2">
    <citation type="journal article" date="2023" name="IMA Fungus">
        <title>Comparative genomic study of the Penicillium genus elucidates a diverse pangenome and 15 lateral gene transfer events.</title>
        <authorList>
            <person name="Petersen C."/>
            <person name="Sorensen T."/>
            <person name="Nielsen M.R."/>
            <person name="Sondergaard T.E."/>
            <person name="Sorensen J.L."/>
            <person name="Fitzpatrick D.A."/>
            <person name="Frisvad J.C."/>
            <person name="Nielsen K.L."/>
        </authorList>
    </citation>
    <scope>NUCLEOTIDE SEQUENCE</scope>
    <source>
        <strain evidence="3">IBT 26290</strain>
    </source>
</reference>
<evidence type="ECO:0000313" key="4">
    <source>
        <dbReference type="Proteomes" id="UP001149163"/>
    </source>
</evidence>
<proteinExistence type="predicted"/>
<evidence type="ECO:0000313" key="3">
    <source>
        <dbReference type="EMBL" id="KAJ5176759.1"/>
    </source>
</evidence>
<feature type="region of interest" description="Disordered" evidence="1">
    <location>
        <begin position="1072"/>
        <end position="1099"/>
    </location>
</feature>
<name>A0A9W9II52_9EURO</name>
<dbReference type="OrthoDB" id="5040840at2759"/>
<dbReference type="RefSeq" id="XP_056548367.1">
    <property type="nucleotide sequence ID" value="XM_056684761.1"/>
</dbReference>
<evidence type="ECO:0000256" key="1">
    <source>
        <dbReference type="SAM" id="MobiDB-lite"/>
    </source>
</evidence>
<evidence type="ECO:0000259" key="2">
    <source>
        <dbReference type="Pfam" id="PF12770"/>
    </source>
</evidence>
<dbReference type="InterPro" id="IPR024983">
    <property type="entry name" value="CHAT_dom"/>
</dbReference>
<dbReference type="Proteomes" id="UP001149163">
    <property type="component" value="Unassembled WGS sequence"/>
</dbReference>
<accession>A0A9W9II52</accession>
<reference evidence="3" key="1">
    <citation type="submission" date="2022-11" db="EMBL/GenBank/DDBJ databases">
        <authorList>
            <person name="Petersen C."/>
        </authorList>
    </citation>
    <scope>NUCLEOTIDE SEQUENCE</scope>
    <source>
        <strain evidence="3">IBT 26290</strain>
    </source>
</reference>
<protein>
    <recommendedName>
        <fullName evidence="2">CHAT domain-containing protein</fullName>
    </recommendedName>
</protein>
<dbReference type="EMBL" id="JAPQKN010000001">
    <property type="protein sequence ID" value="KAJ5176759.1"/>
    <property type="molecule type" value="Genomic_DNA"/>
</dbReference>
<sequence>MDFDHFIGLCGRSLFAEEYQGDWDAASDYLGQSRPEISDVEPTVYAEYLRCSAIHSILIGRPADAYKSLGELKGLLDQLPQEWGLRYTNYTVLADYTRRYPPLLRFYHERGRPVNISMLGNTSGPVEITERLMENVHKYLPLGVARDQALCQILGAVAGFPMRVRNLAAVFHPLSPGGRVNMSEEDVAPAVAEHAKIFLKFRDVADAHGATGLGTYLARLVAELHLASQSPLSATILEELYQRCERLEDRVGMAHSKMMEADNLISPPFASPVTLNLIVVDVTSSTYNDNLWDPIEFDLKYEYESQARECYEAALALFREANCKRGQAAVLLRQGCCLHNVARHQRLSHKQGLELLAESERKLQESLQLFGRDEANAQLVKTHQIMVGITKGAPVNIKAIARSIGTWGVDAKNETMAHCIGMILSRYAHQEWFKFSNMDTALLAWECAYEVCEPLGDIIPLFQSVVARAHVQHEMFNADASRIFIEDALSMVDALRDYFDDKIQSAPETPMGQLDRKTVSTNKFNTLWTFSRNVSNIYVRIEDLQGFNDWNTKLAFWMEHDQSFHEFQQRLEDEDSVGITHPGLSFPKNKVKGLWRKTLAHDAVRVKFASVDITFRRLMEEGDVLKAEEGFRRFVDEALELEKGYTRELYRILACERIGDCAKAREILDSIDDNELFNENLAEFQQGIGIRNNFSVFAENAMTFVVFGGDRDRAQRIVDLIINIQPSFFEKMSESALDYSLRLGYFAETMKDQKPELCFTKLLEARQIIETRRVQTKDLDARIGTSSQGWINAVFLNLAYMCLSWENSRTPVSTISAYEHGHFEDISWLEHALLFVEMSRARAVLESLQSQATQVQGMPSALNTGPLSEAVHKRRLLRSLLALKQLSPEQSQEITQLRQDIEELEQDGTLSSATTFIETVNSMIEPRLLYQNIDANAVVIEATFSPRGFVSFAVTRDGIQQTHQGTTSVTGIRRPVMQAMQILRDMTGYLGEEEESRKTALHRLVQEVSALLLGPFTETIGTKSHVIFSVSDPMTAFPFSILLFDEKPLCMHAAVSQVPSLTVLHYLSLRKSKSGPPTVSVLAKSPMEGPSDGSDGAARSNEEANLHMAAIEAVNIARMFATWPIEASHLTREEFRGYIEGGSLIMHIGTHGDVNYRNPLHSSISIGAGQEFRVVDMSALRSSANLLVFAACLSGLGKATIGSEVLGFSHVVLSTGCQAYIGSLWKVSDFGSMLIMTLFYRHLKSMPHLPVAELMRRAQLDLLQLDGEKASELLDDMLDSWTATEEEGQSPAEFVPDAEFLLLTLKMILSQLDWSSPFYWAPFTLVGYGGFRFVHEDA</sequence>
<feature type="domain" description="CHAT" evidence="2">
    <location>
        <begin position="1007"/>
        <end position="1327"/>
    </location>
</feature>
<keyword evidence="4" id="KW-1185">Reference proteome</keyword>
<dbReference type="Pfam" id="PF12770">
    <property type="entry name" value="CHAT"/>
    <property type="match status" value="1"/>
</dbReference>